<feature type="transmembrane region" description="Helical" evidence="3">
    <location>
        <begin position="481"/>
        <end position="500"/>
    </location>
</feature>
<evidence type="ECO:0000313" key="4">
    <source>
        <dbReference type="EMBL" id="GKT21430.1"/>
    </source>
</evidence>
<feature type="transmembrane region" description="Helical" evidence="3">
    <location>
        <begin position="520"/>
        <end position="541"/>
    </location>
</feature>
<feature type="transmembrane region" description="Helical" evidence="3">
    <location>
        <begin position="553"/>
        <end position="576"/>
    </location>
</feature>
<sequence>MVKEYTTKKILLLYAFKHDLDNIIYPAWTYAYTGFLILCGIATFFVGTKPVLWAGQIGRVITRSLLLFTSTVFSMVIMQIAYALASAAEVVYFGAIYSVCIDPEYFHAATTATRSSHAIGHFAAAGVGQLFVSLIPDFDLTILFWISFFSELIAWIPLVLLPTERDIDPQYSQSSEDESKFDPSLISPSSDFSDPASDDIDGAKDTLGDTDLGRGEIMIDDSLLKSSNPHSADPEDGIDDYLQVTQEQTSEVDGSFHPNSGSKHEESKSSIFPSSLSSLLASCSDVWSSFTPLSWSVSWLWVYAFHQLVLNYYFNVLGATPDDTEGQINGYVSLCAKLGSAFGAAVPNIIDSCLKKRVEAKIKHSEVGKEAEEQTNDEKLGLLSVISSSSSSSLSSEYMNNNTNTEDMGLIDRSSGNNYSNDEDTCKCCCGSSSSISFFDSIQLFSIILFIIMSLFILMVGVLCIVMGMTTSTAICVAAYIIYYTLAEGIIALISARLAINSEKVAHSRGHSVPLFSSVWSVNTIASALFESFVQLILNLAPPVLFGRIDSEANMVVFGIGFSLLSVCVVAVSIFVKIKRSHKIN</sequence>
<proteinExistence type="inferred from homology"/>
<feature type="compositionally biased region" description="Basic and acidic residues" evidence="2">
    <location>
        <begin position="201"/>
        <end position="213"/>
    </location>
</feature>
<feature type="transmembrane region" description="Helical" evidence="3">
    <location>
        <begin position="142"/>
        <end position="161"/>
    </location>
</feature>
<feature type="compositionally biased region" description="Low complexity" evidence="2">
    <location>
        <begin position="186"/>
        <end position="195"/>
    </location>
</feature>
<protein>
    <submittedName>
        <fullName evidence="4">Reduced folate carrier like protein</fullName>
    </submittedName>
</protein>
<name>A0ABQ5K1R2_9EUKA</name>
<keyword evidence="3" id="KW-1133">Transmembrane helix</keyword>
<feature type="compositionally biased region" description="Polar residues" evidence="2">
    <location>
        <begin position="249"/>
        <end position="261"/>
    </location>
</feature>
<evidence type="ECO:0000256" key="1">
    <source>
        <dbReference type="ARBA" id="ARBA00005773"/>
    </source>
</evidence>
<dbReference type="SUPFAM" id="SSF103473">
    <property type="entry name" value="MFS general substrate transporter"/>
    <property type="match status" value="1"/>
</dbReference>
<accession>A0ABQ5K1R2</accession>
<feature type="transmembrane region" description="Helical" evidence="3">
    <location>
        <begin position="30"/>
        <end position="53"/>
    </location>
</feature>
<gene>
    <name evidence="4" type="ORF">ADUPG1_011902</name>
</gene>
<dbReference type="PANTHER" id="PTHR10686:SF18">
    <property type="entry name" value="IP11787P-RELATED"/>
    <property type="match status" value="1"/>
</dbReference>
<evidence type="ECO:0000313" key="5">
    <source>
        <dbReference type="Proteomes" id="UP001057375"/>
    </source>
</evidence>
<keyword evidence="3" id="KW-0472">Membrane</keyword>
<keyword evidence="3" id="KW-0812">Transmembrane</keyword>
<reference evidence="4" key="1">
    <citation type="submission" date="2022-03" db="EMBL/GenBank/DDBJ databases">
        <title>Draft genome sequence of Aduncisulcus paluster, a free-living microaerophilic Fornicata.</title>
        <authorList>
            <person name="Yuyama I."/>
            <person name="Kume K."/>
            <person name="Tamura T."/>
            <person name="Inagaki Y."/>
            <person name="Hashimoto T."/>
        </authorList>
    </citation>
    <scope>NUCLEOTIDE SEQUENCE</scope>
    <source>
        <strain evidence="4">NY0171</strain>
    </source>
</reference>
<comment type="similarity">
    <text evidence="1">Belongs to the reduced folate carrier (RFC) transporter (TC 2.A.48) family.</text>
</comment>
<organism evidence="4 5">
    <name type="scientific">Aduncisulcus paluster</name>
    <dbReference type="NCBI Taxonomy" id="2918883"/>
    <lineage>
        <taxon>Eukaryota</taxon>
        <taxon>Metamonada</taxon>
        <taxon>Carpediemonas-like organisms</taxon>
        <taxon>Aduncisulcus</taxon>
    </lineage>
</organism>
<dbReference type="Pfam" id="PF01770">
    <property type="entry name" value="Folate_carrier"/>
    <property type="match status" value="1"/>
</dbReference>
<dbReference type="InterPro" id="IPR002666">
    <property type="entry name" value="Folate_carrier"/>
</dbReference>
<dbReference type="PANTHER" id="PTHR10686">
    <property type="entry name" value="FOLATE TRANSPORTER"/>
    <property type="match status" value="1"/>
</dbReference>
<dbReference type="Proteomes" id="UP001057375">
    <property type="component" value="Unassembled WGS sequence"/>
</dbReference>
<comment type="caution">
    <text evidence="4">The sequence shown here is derived from an EMBL/GenBank/DDBJ whole genome shotgun (WGS) entry which is preliminary data.</text>
</comment>
<feature type="transmembrane region" description="Helical" evidence="3">
    <location>
        <begin position="444"/>
        <end position="469"/>
    </location>
</feature>
<dbReference type="EMBL" id="BQXS01012317">
    <property type="protein sequence ID" value="GKT21430.1"/>
    <property type="molecule type" value="Genomic_DNA"/>
</dbReference>
<evidence type="ECO:0000256" key="3">
    <source>
        <dbReference type="SAM" id="Phobius"/>
    </source>
</evidence>
<dbReference type="InterPro" id="IPR036259">
    <property type="entry name" value="MFS_trans_sf"/>
</dbReference>
<feature type="transmembrane region" description="Helical" evidence="3">
    <location>
        <begin position="118"/>
        <end position="136"/>
    </location>
</feature>
<feature type="region of interest" description="Disordered" evidence="2">
    <location>
        <begin position="249"/>
        <end position="268"/>
    </location>
</feature>
<feature type="region of interest" description="Disordered" evidence="2">
    <location>
        <begin position="169"/>
        <end position="213"/>
    </location>
</feature>
<keyword evidence="5" id="KW-1185">Reference proteome</keyword>
<evidence type="ECO:0000256" key="2">
    <source>
        <dbReference type="SAM" id="MobiDB-lite"/>
    </source>
</evidence>